<name>A0A852LK90_9AVES</name>
<sequence>LGKPMSKLLNKFASDLKDAWDSGSDASSGPGEFPLGPVLDKKIRADIHSAIRQTFPFLVTVTKDNEMIVKGNADYRELCQLVTEKETSDFFKFLDAKLENSTFSFEPDGNKEHRKVVHHFINRKFGKLLETKSFTVTDVNDQQNMSITVRFRGKSWSRKRPAGGFQEKQDIYTAFTLQKENLETLEAISFLAAELGVLPSDFSYTGIKDKKAITYQPMVVKKVTPERLKEIGRKMEKKGMRIHNIHSACQHLRLGQLKGNHFDIVVRDLKHHSHDSSADLKERISEAMESVETKGFVNYYGPQRFGQGQNVQTDQIGLALLNENMVKAVKLFFTPEDTDDPVNNAKRYFLQTEDAKGALMMLPEFKVRERMLLRALNRYGVNHEGCTKGWLNIPHSMRIFYVHAYCSRIWNEATSYRLENYGSKVVEGDLVFSEENGESISLNDKVHVVTAPEESANKYSINQVVLPMVGHSIKYPNNKVGQWYHERLSKDGLQTCKFRVLPLQLNVPGCYRPIVKNVQNLSYFLEGGEKGIETEENHLNVSKVSLRVSFELDSSCYATVCLREIMKCDF</sequence>
<proteinExistence type="inferred from homology"/>
<evidence type="ECO:0000256" key="6">
    <source>
        <dbReference type="ARBA" id="ARBA00067866"/>
    </source>
</evidence>
<evidence type="ECO:0000256" key="5">
    <source>
        <dbReference type="ARBA" id="ARBA00057241"/>
    </source>
</evidence>
<evidence type="ECO:0000256" key="2">
    <source>
        <dbReference type="ARBA" id="ARBA00007953"/>
    </source>
</evidence>
<dbReference type="GO" id="GO:0009982">
    <property type="term" value="F:pseudouridine synthase activity"/>
    <property type="evidence" value="ECO:0007669"/>
    <property type="project" value="InterPro"/>
</dbReference>
<dbReference type="InterPro" id="IPR042214">
    <property type="entry name" value="TruD_catalytic"/>
</dbReference>
<evidence type="ECO:0000256" key="4">
    <source>
        <dbReference type="ARBA" id="ARBA00023235"/>
    </source>
</evidence>
<reference evidence="9 10" key="1">
    <citation type="submission" date="2020-02" db="EMBL/GenBank/DDBJ databases">
        <title>Bird 10,000 Genomes (B10K) Project - Family phase.</title>
        <authorList>
            <person name="Zhang G."/>
        </authorList>
    </citation>
    <scope>NUCLEOTIDE SEQUENCE [LARGE SCALE GENOMIC DNA]</scope>
    <source>
        <strain evidence="9">B10K-DU-017-21</strain>
    </source>
</reference>
<dbReference type="InterPro" id="IPR056961">
    <property type="entry name" value="R3H_PUS7L"/>
</dbReference>
<dbReference type="NCBIfam" id="TIGR00094">
    <property type="entry name" value="tRNA_TruD_broad"/>
    <property type="match status" value="1"/>
</dbReference>
<dbReference type="PROSITE" id="PS50984">
    <property type="entry name" value="TRUD"/>
    <property type="match status" value="1"/>
</dbReference>
<dbReference type="CDD" id="cd02576">
    <property type="entry name" value="PseudoU_synth_ScPUS7"/>
    <property type="match status" value="1"/>
</dbReference>
<dbReference type="Proteomes" id="UP000632886">
    <property type="component" value="Unassembled WGS sequence"/>
</dbReference>
<accession>A0A852LK90</accession>
<dbReference type="Pfam" id="PF01142">
    <property type="entry name" value="TruD"/>
    <property type="match status" value="1"/>
</dbReference>
<evidence type="ECO:0000259" key="8">
    <source>
        <dbReference type="PROSITE" id="PS50984"/>
    </source>
</evidence>
<gene>
    <name evidence="9" type="primary">Pus7l</name>
    <name evidence="9" type="ORF">CENBEN_R07623</name>
</gene>
<dbReference type="Pfam" id="PF25094">
    <property type="entry name" value="R3H_PUS7L"/>
    <property type="match status" value="1"/>
</dbReference>
<dbReference type="EMBL" id="WBNK01000292">
    <property type="protein sequence ID" value="NXX91923.1"/>
    <property type="molecule type" value="Genomic_DNA"/>
</dbReference>
<evidence type="ECO:0000313" key="9">
    <source>
        <dbReference type="EMBL" id="NXX91923.1"/>
    </source>
</evidence>
<keyword evidence="4" id="KW-0413">Isomerase</keyword>
<organism evidence="9 10">
    <name type="scientific">Centropus bengalensis</name>
    <name type="common">lesser coucal</name>
    <dbReference type="NCBI Taxonomy" id="1463675"/>
    <lineage>
        <taxon>Eukaryota</taxon>
        <taxon>Metazoa</taxon>
        <taxon>Chordata</taxon>
        <taxon>Craniata</taxon>
        <taxon>Vertebrata</taxon>
        <taxon>Euteleostomi</taxon>
        <taxon>Archelosauria</taxon>
        <taxon>Archosauria</taxon>
        <taxon>Dinosauria</taxon>
        <taxon>Saurischia</taxon>
        <taxon>Theropoda</taxon>
        <taxon>Coelurosauria</taxon>
        <taxon>Aves</taxon>
        <taxon>Neognathae</taxon>
        <taxon>Neoaves</taxon>
        <taxon>Otidimorphae</taxon>
        <taxon>Cuculiformes</taxon>
        <taxon>Centropidae</taxon>
        <taxon>Centropus</taxon>
    </lineage>
</organism>
<dbReference type="PANTHER" id="PTHR13326:SF21">
    <property type="entry name" value="PSEUDOURIDYLATE SYNTHASE PUS7L"/>
    <property type="match status" value="1"/>
</dbReference>
<feature type="non-terminal residue" evidence="9">
    <location>
        <position position="1"/>
    </location>
</feature>
<comment type="similarity">
    <text evidence="2">Belongs to the pseudouridine synthase TruD family.</text>
</comment>
<evidence type="ECO:0000256" key="3">
    <source>
        <dbReference type="ARBA" id="ARBA00022664"/>
    </source>
</evidence>
<dbReference type="GO" id="GO:0006397">
    <property type="term" value="P:mRNA processing"/>
    <property type="evidence" value="ECO:0007669"/>
    <property type="project" value="UniProtKB-KW"/>
</dbReference>
<dbReference type="PIRSF" id="PIRSF037016">
    <property type="entry name" value="Pseudouridin_synth_euk_prd"/>
    <property type="match status" value="1"/>
</dbReference>
<feature type="non-terminal residue" evidence="9">
    <location>
        <position position="570"/>
    </location>
</feature>
<comment type="catalytic activity">
    <reaction evidence="1">
        <text>a uridine in mRNA = a pseudouridine in mRNA</text>
        <dbReference type="Rhea" id="RHEA:56644"/>
        <dbReference type="Rhea" id="RHEA-COMP:14658"/>
        <dbReference type="Rhea" id="RHEA-COMP:14659"/>
        <dbReference type="ChEBI" id="CHEBI:65314"/>
        <dbReference type="ChEBI" id="CHEBI:65315"/>
    </reaction>
</comment>
<dbReference type="InterPro" id="IPR056963">
    <property type="entry name" value="PUS7L_N"/>
</dbReference>
<comment type="function">
    <text evidence="5">Pseudouridine synthase that catalyzes pseudouridylation of mRNAs.</text>
</comment>
<evidence type="ECO:0000256" key="7">
    <source>
        <dbReference type="ARBA" id="ARBA00079696"/>
    </source>
</evidence>
<evidence type="ECO:0000313" key="10">
    <source>
        <dbReference type="Proteomes" id="UP000632886"/>
    </source>
</evidence>
<dbReference type="InterPro" id="IPR011760">
    <property type="entry name" value="PsdUridine_synth_TruD_insert"/>
</dbReference>
<dbReference type="InterPro" id="IPR001656">
    <property type="entry name" value="PsdUridine_synth_TruD"/>
</dbReference>
<protein>
    <recommendedName>
        <fullName evidence="6">Pseudouridylate synthase PUS7L</fullName>
    </recommendedName>
    <alternativeName>
        <fullName evidence="7">Pseudouridylate synthase 7 homolog-like protein</fullName>
    </alternativeName>
</protein>
<dbReference type="Pfam" id="PF23943">
    <property type="entry name" value="PUS7L_N"/>
    <property type="match status" value="1"/>
</dbReference>
<keyword evidence="10" id="KW-1185">Reference proteome</keyword>
<dbReference type="GO" id="GO:0005634">
    <property type="term" value="C:nucleus"/>
    <property type="evidence" value="ECO:0007669"/>
    <property type="project" value="TreeGrafter"/>
</dbReference>
<comment type="caution">
    <text evidence="9">The sequence shown here is derived from an EMBL/GenBank/DDBJ whole genome shotgun (WGS) entry which is preliminary data.</text>
</comment>
<dbReference type="Gene3D" id="3.30.2350.20">
    <property type="entry name" value="TruD, catalytic domain"/>
    <property type="match status" value="2"/>
</dbReference>
<evidence type="ECO:0000256" key="1">
    <source>
        <dbReference type="ARBA" id="ARBA00001166"/>
    </source>
</evidence>
<dbReference type="PANTHER" id="PTHR13326">
    <property type="entry name" value="TRNA PSEUDOURIDINE SYNTHASE D"/>
    <property type="match status" value="1"/>
</dbReference>
<dbReference type="AlphaFoldDB" id="A0A852LK90"/>
<dbReference type="GO" id="GO:0001522">
    <property type="term" value="P:pseudouridine synthesis"/>
    <property type="evidence" value="ECO:0007669"/>
    <property type="project" value="InterPro"/>
</dbReference>
<keyword evidence="3" id="KW-0507">mRNA processing</keyword>
<dbReference type="InterPro" id="IPR020103">
    <property type="entry name" value="PsdUridine_synth_cat_dom_sf"/>
</dbReference>
<dbReference type="SUPFAM" id="SSF55120">
    <property type="entry name" value="Pseudouridine synthase"/>
    <property type="match status" value="1"/>
</dbReference>
<dbReference type="FunFam" id="3.30.2350.20:FF:000005">
    <property type="entry name" value="pseudouridylate synthase 7 homolog-like protein"/>
    <property type="match status" value="1"/>
</dbReference>
<dbReference type="GO" id="GO:0003723">
    <property type="term" value="F:RNA binding"/>
    <property type="evidence" value="ECO:0007669"/>
    <property type="project" value="InterPro"/>
</dbReference>
<feature type="domain" description="TRUD" evidence="8">
    <location>
        <begin position="295"/>
        <end position="517"/>
    </location>
</feature>